<name>A3XQR8_LEEBM</name>
<comment type="caution">
    <text evidence="2">The sequence shown here is derived from an EMBL/GenBank/DDBJ whole genome shotgun (WGS) entry which is preliminary data.</text>
</comment>
<dbReference type="AlphaFoldDB" id="A3XQR8"/>
<dbReference type="eggNOG" id="COG0845">
    <property type="taxonomic scope" value="Bacteria"/>
</dbReference>
<reference evidence="2 3" key="1">
    <citation type="journal article" date="2007" name="Nature">
        <title>Light stimulates growth of proteorhodopsin-containing marine Flavobacteria.</title>
        <authorList>
            <person name="Gomez-Consarnau L."/>
            <person name="Gonzalez J.M."/>
            <person name="Coll-Llado M."/>
            <person name="Gourdon P."/>
            <person name="Pascher T."/>
            <person name="Neutze R."/>
            <person name="Pedros-Alio C."/>
            <person name="Pinhassi J."/>
        </authorList>
    </citation>
    <scope>NUCLEOTIDE SEQUENCE [LARGE SCALE GENOMIC DNA]</scope>
    <source>
        <strain evidence="2 3">MED217</strain>
    </source>
</reference>
<evidence type="ECO:0000313" key="3">
    <source>
        <dbReference type="Proteomes" id="UP000001601"/>
    </source>
</evidence>
<proteinExistence type="predicted"/>
<dbReference type="STRING" id="398720.MED217_03505"/>
<sequence>MKKIVLSALVLAFLACGEQKSKQETVTVNQEATEQTKAEYPSAAREAEFENAEIAQIYDDYNLLKTALVNTNPQKAQAAASTLHESMQASELELGFTEAVQKISSEEDVNVQREYFEAVTAGVKALVEEYITSGTLYYQYCPMAFEGKGAYWISNEKEVFNPYFGDVMLHCGTVDAEIN</sequence>
<dbReference type="RefSeq" id="WP_009779092.1">
    <property type="nucleotide sequence ID" value="NZ_CH672395.1"/>
</dbReference>
<dbReference type="PROSITE" id="PS51257">
    <property type="entry name" value="PROKAR_LIPOPROTEIN"/>
    <property type="match status" value="1"/>
</dbReference>
<dbReference type="InterPro" id="IPR021782">
    <property type="entry name" value="DUF3347"/>
</dbReference>
<feature type="domain" description="DUF3347" evidence="1">
    <location>
        <begin position="57"/>
        <end position="130"/>
    </location>
</feature>
<dbReference type="Pfam" id="PF11827">
    <property type="entry name" value="DUF3347"/>
    <property type="match status" value="1"/>
</dbReference>
<keyword evidence="3" id="KW-1185">Reference proteome</keyword>
<accession>A3XQR8</accession>
<protein>
    <recommendedName>
        <fullName evidence="1">DUF3347 domain-containing protein</fullName>
    </recommendedName>
</protein>
<organism evidence="2 3">
    <name type="scientific">Leeuwenhoekiella blandensis (strain CECT 7118 / CCUG 51940 / KCTC 22103 / MED217)</name>
    <name type="common">Flavobacterium sp. (strain MED217)</name>
    <dbReference type="NCBI Taxonomy" id="398720"/>
    <lineage>
        <taxon>Bacteria</taxon>
        <taxon>Pseudomonadati</taxon>
        <taxon>Bacteroidota</taxon>
        <taxon>Flavobacteriia</taxon>
        <taxon>Flavobacteriales</taxon>
        <taxon>Flavobacteriaceae</taxon>
        <taxon>Leeuwenhoekiella</taxon>
    </lineage>
</organism>
<dbReference type="Proteomes" id="UP000001601">
    <property type="component" value="Unassembled WGS sequence"/>
</dbReference>
<gene>
    <name evidence="2" type="ORF">MED217_03505</name>
</gene>
<dbReference type="EMBL" id="AANC01000010">
    <property type="protein sequence ID" value="EAQ48051.1"/>
    <property type="molecule type" value="Genomic_DNA"/>
</dbReference>
<dbReference type="OrthoDB" id="5513217at2"/>
<evidence type="ECO:0000313" key="2">
    <source>
        <dbReference type="EMBL" id="EAQ48051.1"/>
    </source>
</evidence>
<dbReference type="HOGENOM" id="CLU_101306_0_0_10"/>
<evidence type="ECO:0000259" key="1">
    <source>
        <dbReference type="Pfam" id="PF11827"/>
    </source>
</evidence>